<name>A0A4S8R155_9HELO</name>
<organism evidence="1 2">
    <name type="scientific">Botrytis galanthina</name>
    <dbReference type="NCBI Taxonomy" id="278940"/>
    <lineage>
        <taxon>Eukaryota</taxon>
        <taxon>Fungi</taxon>
        <taxon>Dikarya</taxon>
        <taxon>Ascomycota</taxon>
        <taxon>Pezizomycotina</taxon>
        <taxon>Leotiomycetes</taxon>
        <taxon>Helotiales</taxon>
        <taxon>Sclerotiniaceae</taxon>
        <taxon>Botrytis</taxon>
    </lineage>
</organism>
<dbReference type="OrthoDB" id="10254945at2759"/>
<dbReference type="Proteomes" id="UP000308671">
    <property type="component" value="Unassembled WGS sequence"/>
</dbReference>
<sequence>MVAKNPLTNWDPKFGRFHSIWSTQAGTEWANKYGVLPEFMDPTQLFFPYKKSALTPNALDNQQLKAERRNHQKWILSGYWPELLEEIGAYPYPLNYLPTLTNPIDPLFEMNQWQPRHTLETWPVIQMEFPPHKPFFPIEPDNTGVWTADNPAVWRRLDPILRLCTRFLHHSAATCWLDGFYFGDRTDVPERLDRRPAWQKLAQGPLKFFHKRDPELRSNAQTAERTAVLKGIMRRRVQFGIGSSFLTPWDRRTPNGSGLGWEGFTIVSTERQNRDLEFYTENKAWIEIALEMLLPLFRNDLSPIERLSCQFYIASTLMHEFAHALNQLQDPPMGRTIVRNEPAYGGDVDGNGAEVFCELGYSFVKGLLGAMPKMLNPGNIVGAPAVALLLSKEIPARKYDKGIFLHEAGEHFAQYEETNKLVPIVSKYYEFIHNDEFWDRMATNFGVSIIAPTPAPIVVIEPDPSRPELSSYVFNNSQRKWMYEVQAVKSNAQLLSSLNPEQRKAYDVALIQRDNEVNKVRRVQYLHLRDQTVRSVDECHSALERYFTQSPGELSDSEILRLLRCFADNLKREAEQETQCAIDFIAEADLKTPSNIEFMERLLNTNRVARKMVAKASADCDRVGVATLGTDFHDLRATFDRILYILRAINFILAQKVKPEQNETYVEVIDRVGNAMDYEGLERLQSSDAQNEISHAASQETIIAQAMNAYQKHDFDECHRLGRILLSQFDLEGYAQGIGMVLIAMHPGEIRRRWCSRQGLHVLNIMAQSNATPFLELWVEVATQVHDAIEDLAVNIGIGDALCVLGID</sequence>
<protein>
    <submittedName>
        <fullName evidence="1">Uncharacterized protein</fullName>
    </submittedName>
</protein>
<comment type="caution">
    <text evidence="1">The sequence shown here is derived from an EMBL/GenBank/DDBJ whole genome shotgun (WGS) entry which is preliminary data.</text>
</comment>
<evidence type="ECO:0000313" key="1">
    <source>
        <dbReference type="EMBL" id="THV51483.1"/>
    </source>
</evidence>
<dbReference type="AlphaFoldDB" id="A0A4S8R155"/>
<accession>A0A4S8R155</accession>
<evidence type="ECO:0000313" key="2">
    <source>
        <dbReference type="Proteomes" id="UP000308671"/>
    </source>
</evidence>
<gene>
    <name evidence="1" type="ORF">BGAL_0109g00100</name>
</gene>
<proteinExistence type="predicted"/>
<dbReference type="EMBL" id="PQXL01000109">
    <property type="protein sequence ID" value="THV51483.1"/>
    <property type="molecule type" value="Genomic_DNA"/>
</dbReference>
<keyword evidence="2" id="KW-1185">Reference proteome</keyword>
<reference evidence="1 2" key="1">
    <citation type="submission" date="2017-12" db="EMBL/GenBank/DDBJ databases">
        <title>Comparative genomics of Botrytis spp.</title>
        <authorList>
            <person name="Valero-Jimenez C.A."/>
            <person name="Tapia P."/>
            <person name="Veloso J."/>
            <person name="Silva-Moreno E."/>
            <person name="Staats M."/>
            <person name="Valdes J.H."/>
            <person name="Van Kan J.A.L."/>
        </authorList>
    </citation>
    <scope>NUCLEOTIDE SEQUENCE [LARGE SCALE GENOMIC DNA]</scope>
    <source>
        <strain evidence="1 2">MUCL435</strain>
    </source>
</reference>